<dbReference type="EnsemblMetazoa" id="CapteT208652">
    <property type="protein sequence ID" value="CapteP208652"/>
    <property type="gene ID" value="CapteG208652"/>
</dbReference>
<feature type="compositionally biased region" description="Pro residues" evidence="1">
    <location>
        <begin position="38"/>
        <end position="58"/>
    </location>
</feature>
<dbReference type="Proteomes" id="UP000014760">
    <property type="component" value="Unassembled WGS sequence"/>
</dbReference>
<dbReference type="AlphaFoldDB" id="R7U872"/>
<feature type="region of interest" description="Disordered" evidence="1">
    <location>
        <begin position="80"/>
        <end position="156"/>
    </location>
</feature>
<feature type="region of interest" description="Disordered" evidence="1">
    <location>
        <begin position="38"/>
        <end position="62"/>
    </location>
</feature>
<gene>
    <name evidence="2" type="ORF">CAPTEDRAFT_208652</name>
</gene>
<accession>R7U872</accession>
<evidence type="ECO:0000313" key="3">
    <source>
        <dbReference type="EnsemblMetazoa" id="CapteP208652"/>
    </source>
</evidence>
<proteinExistence type="predicted"/>
<evidence type="ECO:0000256" key="1">
    <source>
        <dbReference type="SAM" id="MobiDB-lite"/>
    </source>
</evidence>
<organism evidence="2">
    <name type="scientific">Capitella teleta</name>
    <name type="common">Polychaete worm</name>
    <dbReference type="NCBI Taxonomy" id="283909"/>
    <lineage>
        <taxon>Eukaryota</taxon>
        <taxon>Metazoa</taxon>
        <taxon>Spiralia</taxon>
        <taxon>Lophotrochozoa</taxon>
        <taxon>Annelida</taxon>
        <taxon>Polychaeta</taxon>
        <taxon>Sedentaria</taxon>
        <taxon>Scolecida</taxon>
        <taxon>Capitellidae</taxon>
        <taxon>Capitella</taxon>
    </lineage>
</organism>
<protein>
    <submittedName>
        <fullName evidence="2 3">Uncharacterized protein</fullName>
    </submittedName>
</protein>
<keyword evidence="4" id="KW-1185">Reference proteome</keyword>
<name>R7U872_CAPTE</name>
<feature type="compositionally biased region" description="Polar residues" evidence="1">
    <location>
        <begin position="128"/>
        <end position="141"/>
    </location>
</feature>
<evidence type="ECO:0000313" key="4">
    <source>
        <dbReference type="Proteomes" id="UP000014760"/>
    </source>
</evidence>
<dbReference type="EMBL" id="AMQN01010093">
    <property type="status" value="NOT_ANNOTATED_CDS"/>
    <property type="molecule type" value="Genomic_DNA"/>
</dbReference>
<reference evidence="3" key="3">
    <citation type="submission" date="2015-06" db="UniProtKB">
        <authorList>
            <consortium name="EnsemblMetazoa"/>
        </authorList>
    </citation>
    <scope>IDENTIFICATION</scope>
</reference>
<reference evidence="4" key="1">
    <citation type="submission" date="2012-12" db="EMBL/GenBank/DDBJ databases">
        <authorList>
            <person name="Hellsten U."/>
            <person name="Grimwood J."/>
            <person name="Chapman J.A."/>
            <person name="Shapiro H."/>
            <person name="Aerts A."/>
            <person name="Otillar R.P."/>
            <person name="Terry A.Y."/>
            <person name="Boore J.L."/>
            <person name="Simakov O."/>
            <person name="Marletaz F."/>
            <person name="Cho S.-J."/>
            <person name="Edsinger-Gonzales E."/>
            <person name="Havlak P."/>
            <person name="Kuo D.-H."/>
            <person name="Larsson T."/>
            <person name="Lv J."/>
            <person name="Arendt D."/>
            <person name="Savage R."/>
            <person name="Osoegawa K."/>
            <person name="de Jong P."/>
            <person name="Lindberg D.R."/>
            <person name="Seaver E.C."/>
            <person name="Weisblat D.A."/>
            <person name="Putnam N.H."/>
            <person name="Grigoriev I.V."/>
            <person name="Rokhsar D.S."/>
        </authorList>
    </citation>
    <scope>NUCLEOTIDE SEQUENCE</scope>
    <source>
        <strain evidence="4">I ESC-2004</strain>
    </source>
</reference>
<sequence>MASSGSVCLVYGPAHVCRRYDTCNYVKQRQVVYVPSLRPLPPQLKQPPPPPPPPPLPPQIAVSQDGEEGYALSQHLLHQNYPLSPSTSEVHHIRPPPNMTVHPRANSCGSRQPPLVVVPDLSERRRCQSMSGQRSRSTPHWTTLGRPPDYDDVVGK</sequence>
<evidence type="ECO:0000313" key="2">
    <source>
        <dbReference type="EMBL" id="ELT99295.1"/>
    </source>
</evidence>
<dbReference type="EMBL" id="KB307016">
    <property type="protein sequence ID" value="ELT99295.1"/>
    <property type="molecule type" value="Genomic_DNA"/>
</dbReference>
<dbReference type="HOGENOM" id="CLU_1688408_0_0_1"/>
<reference evidence="2 4" key="2">
    <citation type="journal article" date="2013" name="Nature">
        <title>Insights into bilaterian evolution from three spiralian genomes.</title>
        <authorList>
            <person name="Simakov O."/>
            <person name="Marletaz F."/>
            <person name="Cho S.J."/>
            <person name="Edsinger-Gonzales E."/>
            <person name="Havlak P."/>
            <person name="Hellsten U."/>
            <person name="Kuo D.H."/>
            <person name="Larsson T."/>
            <person name="Lv J."/>
            <person name="Arendt D."/>
            <person name="Savage R."/>
            <person name="Osoegawa K."/>
            <person name="de Jong P."/>
            <person name="Grimwood J."/>
            <person name="Chapman J.A."/>
            <person name="Shapiro H."/>
            <person name="Aerts A."/>
            <person name="Otillar R.P."/>
            <person name="Terry A.Y."/>
            <person name="Boore J.L."/>
            <person name="Grigoriev I.V."/>
            <person name="Lindberg D.R."/>
            <person name="Seaver E.C."/>
            <person name="Weisblat D.A."/>
            <person name="Putnam N.H."/>
            <person name="Rokhsar D.S."/>
        </authorList>
    </citation>
    <scope>NUCLEOTIDE SEQUENCE</scope>
    <source>
        <strain evidence="2 4">I ESC-2004</strain>
    </source>
</reference>